<gene>
    <name evidence="1" type="primary">ZBED5</name>
    <name evidence="1" type="ORF">T10_11073</name>
</gene>
<dbReference type="PANTHER" id="PTHR45913">
    <property type="entry name" value="EPM2A-INTERACTING PROTEIN 1"/>
    <property type="match status" value="1"/>
</dbReference>
<dbReference type="AlphaFoldDB" id="A0A0V1N1E1"/>
<sequence length="260" mass="30042">MITQSTGKEIFNTLDGFIKDIQQSLYRQRLGHVRVCEVNPSVSWTHCNLHRAALASKTLPDELKNVMDISVKIVSHMKSRPLQCRSLDVISEDIESIHKSFLLNTEVHWLSRGKFLAKLVKLCEVVPVFLHKGSFAELLCDERFVLKLTYLEDGFLKLNQLNLHLKGIKGSFKRKLDIWKTKFKEGNFDCSKTFQTFITDYEVKPTNDLVEMIPTHLCALKEIPRRDKNMSTSFLDCESFSKRHIDRNISSGCRITHRSV</sequence>
<dbReference type="Proteomes" id="UP000054843">
    <property type="component" value="Unassembled WGS sequence"/>
</dbReference>
<accession>A0A0V1N1E1</accession>
<evidence type="ECO:0000313" key="1">
    <source>
        <dbReference type="EMBL" id="KRZ77635.1"/>
    </source>
</evidence>
<proteinExistence type="predicted"/>
<dbReference type="EMBL" id="JYDO01000017">
    <property type="protein sequence ID" value="KRZ77635.1"/>
    <property type="molecule type" value="Genomic_DNA"/>
</dbReference>
<dbReference type="PANTHER" id="PTHR45913:SF19">
    <property type="entry name" value="LOW QUALITY PROTEIN: ZINC FINGER BED DOMAIN-CONTAINING PROTEIN 5-LIKE"/>
    <property type="match status" value="1"/>
</dbReference>
<dbReference type="STRING" id="268474.A0A0V1N1E1"/>
<organism evidence="1 2">
    <name type="scientific">Trichinella papuae</name>
    <dbReference type="NCBI Taxonomy" id="268474"/>
    <lineage>
        <taxon>Eukaryota</taxon>
        <taxon>Metazoa</taxon>
        <taxon>Ecdysozoa</taxon>
        <taxon>Nematoda</taxon>
        <taxon>Enoplea</taxon>
        <taxon>Dorylaimia</taxon>
        <taxon>Trichinellida</taxon>
        <taxon>Trichinellidae</taxon>
        <taxon>Trichinella</taxon>
    </lineage>
</organism>
<name>A0A0V1N1E1_9BILA</name>
<keyword evidence="2" id="KW-1185">Reference proteome</keyword>
<comment type="caution">
    <text evidence="1">The sequence shown here is derived from an EMBL/GenBank/DDBJ whole genome shotgun (WGS) entry which is preliminary data.</text>
</comment>
<evidence type="ECO:0000313" key="2">
    <source>
        <dbReference type="Proteomes" id="UP000054843"/>
    </source>
</evidence>
<reference evidence="1 2" key="1">
    <citation type="submission" date="2015-01" db="EMBL/GenBank/DDBJ databases">
        <title>Evolution of Trichinella species and genotypes.</title>
        <authorList>
            <person name="Korhonen P.K."/>
            <person name="Edoardo P."/>
            <person name="Giuseppe L.R."/>
            <person name="Gasser R.B."/>
        </authorList>
    </citation>
    <scope>NUCLEOTIDE SEQUENCE [LARGE SCALE GENOMIC DNA]</scope>
    <source>
        <strain evidence="1">ISS1980</strain>
    </source>
</reference>
<protein>
    <submittedName>
        <fullName evidence="1">Zinc finger BED domain-containing protein 5</fullName>
    </submittedName>
</protein>